<dbReference type="InterPro" id="IPR012341">
    <property type="entry name" value="6hp_glycosidase-like_sf"/>
</dbReference>
<dbReference type="InterPro" id="IPR045582">
    <property type="entry name" value="Trehalase-like_N"/>
</dbReference>
<accession>A0A1A2Y3V2</accession>
<dbReference type="EMBL" id="LZKG01000054">
    <property type="protein sequence ID" value="OBI31786.1"/>
    <property type="molecule type" value="Genomic_DNA"/>
</dbReference>
<proteinExistence type="predicted"/>
<evidence type="ECO:0000259" key="1">
    <source>
        <dbReference type="Pfam" id="PF00723"/>
    </source>
</evidence>
<name>A0A1A2Y3V2_MYCSD</name>
<dbReference type="PANTHER" id="PTHR31616:SF10">
    <property type="entry name" value="TREHALASE"/>
    <property type="match status" value="1"/>
</dbReference>
<dbReference type="InterPro" id="IPR011613">
    <property type="entry name" value="GH15-like"/>
</dbReference>
<dbReference type="SUPFAM" id="SSF48208">
    <property type="entry name" value="Six-hairpin glycosidases"/>
    <property type="match status" value="1"/>
</dbReference>
<keyword evidence="3" id="KW-0378">Hydrolase</keyword>
<protein>
    <submittedName>
        <fullName evidence="3">Glycoside hydrolase family 15</fullName>
    </submittedName>
</protein>
<dbReference type="PANTHER" id="PTHR31616">
    <property type="entry name" value="TREHALASE"/>
    <property type="match status" value="1"/>
</dbReference>
<dbReference type="GO" id="GO:0005993">
    <property type="term" value="P:trehalose catabolic process"/>
    <property type="evidence" value="ECO:0007669"/>
    <property type="project" value="TreeGrafter"/>
</dbReference>
<feature type="domain" description="Trehalase-like N-terminal" evidence="2">
    <location>
        <begin position="2"/>
        <end position="175"/>
    </location>
</feature>
<dbReference type="Gene3D" id="1.50.10.10">
    <property type="match status" value="1"/>
</dbReference>
<dbReference type="InterPro" id="IPR008928">
    <property type="entry name" value="6-hairpin_glycosidase_sf"/>
</dbReference>
<dbReference type="RefSeq" id="WP_064923249.1">
    <property type="nucleotide sequence ID" value="NZ_LZJK01000130.1"/>
</dbReference>
<dbReference type="GO" id="GO:0015927">
    <property type="term" value="F:trehalase activity"/>
    <property type="evidence" value="ECO:0007669"/>
    <property type="project" value="TreeGrafter"/>
</dbReference>
<dbReference type="Proteomes" id="UP000093943">
    <property type="component" value="Unassembled WGS sequence"/>
</dbReference>
<dbReference type="Pfam" id="PF00723">
    <property type="entry name" value="Glyco_hydro_15"/>
    <property type="match status" value="1"/>
</dbReference>
<evidence type="ECO:0000259" key="2">
    <source>
        <dbReference type="Pfam" id="PF19291"/>
    </source>
</evidence>
<feature type="domain" description="GH15-like" evidence="1">
    <location>
        <begin position="231"/>
        <end position="604"/>
    </location>
</feature>
<comment type="caution">
    <text evidence="3">The sequence shown here is derived from an EMBL/GenBank/DDBJ whole genome shotgun (WGS) entry which is preliminary data.</text>
</comment>
<reference evidence="4" key="1">
    <citation type="submission" date="2016-06" db="EMBL/GenBank/DDBJ databases">
        <authorList>
            <person name="Sutton G."/>
            <person name="Brinkac L."/>
            <person name="Sanka R."/>
            <person name="Adams M."/>
            <person name="Lau E."/>
            <person name="Sam S."/>
            <person name="Sreng N."/>
            <person name="Him V."/>
            <person name="Kerleguer A."/>
            <person name="Cheng S."/>
        </authorList>
    </citation>
    <scope>NUCLEOTIDE SEQUENCE [LARGE SCALE GENOMIC DNA]</scope>
    <source>
        <strain evidence="4">E1876</strain>
    </source>
</reference>
<gene>
    <name evidence="3" type="ORF">A5710_16955</name>
</gene>
<evidence type="ECO:0000313" key="3">
    <source>
        <dbReference type="EMBL" id="OBI31786.1"/>
    </source>
</evidence>
<dbReference type="AlphaFoldDB" id="A0A1A2Y3V2"/>
<organism evidence="3 4">
    <name type="scientific">Mycolicibacter sinensis (strain JDM601)</name>
    <name type="common">Mycobacterium sinense</name>
    <dbReference type="NCBI Taxonomy" id="875328"/>
    <lineage>
        <taxon>Bacteria</taxon>
        <taxon>Bacillati</taxon>
        <taxon>Actinomycetota</taxon>
        <taxon>Actinomycetes</taxon>
        <taxon>Mycobacteriales</taxon>
        <taxon>Mycobacteriaceae</taxon>
        <taxon>Mycolicibacter</taxon>
    </lineage>
</organism>
<sequence>MSATPIADYALLSDRHTAALVSRAGSVDWMCVPRFDSPAVFARLLDARGGHFAVHPTDPRSEVTRRYLDGTMVLQTTFTTAAGTLVLRDALATGASDDPHQLGAAAPRLLVRSLHCLTGEVEVGIDFAPRPEYAVVTPRLSAVAGGVIARGGADIVALTCPVPLEITGDRATGRAILREGRQLCLGLMHRSTSEAFPAPLAEADLEEALAVTAEAWRCWSKLHQSYQGPWRDLVHHSGRVLQALTYQPTWAVVAAPTTSLPEEIGGERNWDYRYAWVRDASFTMEALWVAACPDEAHQFFDYLAASSAGALRGGEHLQIMFGVGGEHDLTERTLAHLTGWRDSRPVRVGNGAWRQRQLDVYGELLSAAYRLVDQLDPEHPGAVAGREFLIDCADAAARRWTEPDHGIWEVRGEPRHFLYSKLMCWVALDRAVRMADMLGAADKVGEWQATAEQIRTEILRRGWSDLANAFSQSFGDDTLDASNLVIPLAGFLPPDDRRVLATIDAVIEHLSDSRGLIYRYRTVTGANPDGLTGQEGAFVLCTFWLAQALAVCGRIDRAQDVFETAIGYMNDVGLLAEEVDAATGQMLGNFPQAFSHIGLVNAAWAIAQATG</sequence>
<dbReference type="Pfam" id="PF19291">
    <property type="entry name" value="TREH_N"/>
    <property type="match status" value="1"/>
</dbReference>
<evidence type="ECO:0000313" key="4">
    <source>
        <dbReference type="Proteomes" id="UP000093943"/>
    </source>
</evidence>
<dbReference type="OrthoDB" id="3902805at2"/>